<dbReference type="WBParaSite" id="PSU_v2.g6690.t1">
    <property type="protein sequence ID" value="PSU_v2.g6690.t1"/>
    <property type="gene ID" value="PSU_v2.g6690"/>
</dbReference>
<proteinExistence type="predicted"/>
<accession>A0A914Z2W4</accession>
<organism evidence="1 2">
    <name type="scientific">Panagrolaimus superbus</name>
    <dbReference type="NCBI Taxonomy" id="310955"/>
    <lineage>
        <taxon>Eukaryota</taxon>
        <taxon>Metazoa</taxon>
        <taxon>Ecdysozoa</taxon>
        <taxon>Nematoda</taxon>
        <taxon>Chromadorea</taxon>
        <taxon>Rhabditida</taxon>
        <taxon>Tylenchina</taxon>
        <taxon>Panagrolaimomorpha</taxon>
        <taxon>Panagrolaimoidea</taxon>
        <taxon>Panagrolaimidae</taxon>
        <taxon>Panagrolaimus</taxon>
    </lineage>
</organism>
<sequence length="262" mass="30729">MHYIAKNPKNAKVYQKMIKRCKYFFVKNPILVLSHLSHSQNGWSTWVNETWKSIDINKISAKLWITGLLHVSPANVSNDSVVSSIISKIYQCDFKRLSLDNQVISLNEFIFLCLSAKYLTLERVTVKNNDGTVVAFENIIERLPQLIFFIFYSFTNPSNNTSKTSFKELWKNPHLSNYDRFYLKNIPENFEIDCFYTYMKKNKKTRVDLEFSDEVSEEYQIRLEAIIDEIIATKNHEYKPPLINFPGIDQEKYSKLFDISSG</sequence>
<name>A0A914Z2W4_9BILA</name>
<evidence type="ECO:0000313" key="2">
    <source>
        <dbReference type="WBParaSite" id="PSU_v2.g6690.t1"/>
    </source>
</evidence>
<reference evidence="2" key="1">
    <citation type="submission" date="2022-11" db="UniProtKB">
        <authorList>
            <consortium name="WormBaseParasite"/>
        </authorList>
    </citation>
    <scope>IDENTIFICATION</scope>
</reference>
<evidence type="ECO:0000313" key="1">
    <source>
        <dbReference type="Proteomes" id="UP000887577"/>
    </source>
</evidence>
<keyword evidence="1" id="KW-1185">Reference proteome</keyword>
<dbReference type="AlphaFoldDB" id="A0A914Z2W4"/>
<protein>
    <submittedName>
        <fullName evidence="2">Uncharacterized protein</fullName>
    </submittedName>
</protein>
<dbReference type="Proteomes" id="UP000887577">
    <property type="component" value="Unplaced"/>
</dbReference>